<dbReference type="InterPro" id="IPR000983">
    <property type="entry name" value="Bac_GSPG_pilin"/>
</dbReference>
<dbReference type="InterPro" id="IPR012902">
    <property type="entry name" value="N_methyl_site"/>
</dbReference>
<keyword evidence="8 14" id="KW-0812">Transmembrane</keyword>
<dbReference type="PROSITE" id="PS00409">
    <property type="entry name" value="PROKAR_NTER_METHYL"/>
    <property type="match status" value="1"/>
</dbReference>
<evidence type="ECO:0000256" key="2">
    <source>
        <dbReference type="ARBA" id="ARBA00009984"/>
    </source>
</evidence>
<evidence type="ECO:0000256" key="5">
    <source>
        <dbReference type="ARBA" id="ARBA00022475"/>
    </source>
</evidence>
<comment type="similarity">
    <text evidence="2">Belongs to the GSP G family.</text>
</comment>
<dbReference type="NCBIfam" id="TIGR02532">
    <property type="entry name" value="IV_pilin_GFxxxE"/>
    <property type="match status" value="1"/>
</dbReference>
<keyword evidence="11 14" id="KW-0472">Membrane</keyword>
<feature type="transmembrane region" description="Helical" evidence="14">
    <location>
        <begin position="12"/>
        <end position="34"/>
    </location>
</feature>
<evidence type="ECO:0000256" key="4">
    <source>
        <dbReference type="ARBA" id="ARBA00022448"/>
    </source>
</evidence>
<dbReference type="Pfam" id="PF07963">
    <property type="entry name" value="N_methyl"/>
    <property type="match status" value="1"/>
</dbReference>
<comment type="subcellular location">
    <subcellularLocation>
        <location evidence="1">Cell inner membrane</location>
        <topology evidence="1">Single-pass membrane protein</topology>
    </subcellularLocation>
</comment>
<dbReference type="GO" id="GO:0015628">
    <property type="term" value="P:protein secretion by the type II secretion system"/>
    <property type="evidence" value="ECO:0007669"/>
    <property type="project" value="InterPro"/>
</dbReference>
<dbReference type="PANTHER" id="PTHR30093">
    <property type="entry name" value="GENERAL SECRETION PATHWAY PROTEIN G"/>
    <property type="match status" value="1"/>
</dbReference>
<dbReference type="InterPro" id="IPR045584">
    <property type="entry name" value="Pilin-like"/>
</dbReference>
<dbReference type="InterPro" id="IPR013545">
    <property type="entry name" value="T2SS_protein-GspG_C"/>
</dbReference>
<dbReference type="Pfam" id="PF08334">
    <property type="entry name" value="T2SSG"/>
    <property type="match status" value="1"/>
</dbReference>
<feature type="domain" description="Type II secretion system protein GspG C-terminal" evidence="15">
    <location>
        <begin position="36"/>
        <end position="145"/>
    </location>
</feature>
<evidence type="ECO:0000256" key="8">
    <source>
        <dbReference type="ARBA" id="ARBA00022692"/>
    </source>
</evidence>
<evidence type="ECO:0000256" key="11">
    <source>
        <dbReference type="ARBA" id="ARBA00023136"/>
    </source>
</evidence>
<evidence type="ECO:0000256" key="14">
    <source>
        <dbReference type="SAM" id="Phobius"/>
    </source>
</evidence>
<gene>
    <name evidence="16" type="primary">gspG</name>
    <name evidence="16" type="ORF">G7Y85_16185</name>
</gene>
<dbReference type="GO" id="GO:0015627">
    <property type="term" value="C:type II protein secretion system complex"/>
    <property type="evidence" value="ECO:0007669"/>
    <property type="project" value="InterPro"/>
</dbReference>
<dbReference type="EMBL" id="JAAMOW010000008">
    <property type="protein sequence ID" value="NGY06312.1"/>
    <property type="molecule type" value="Genomic_DNA"/>
</dbReference>
<dbReference type="PRINTS" id="PR00813">
    <property type="entry name" value="BCTERIALGSPG"/>
</dbReference>
<feature type="region of interest" description="Disordered" evidence="13">
    <location>
        <begin position="125"/>
        <end position="149"/>
    </location>
</feature>
<dbReference type="NCBIfam" id="TIGR01710">
    <property type="entry name" value="typeII_sec_gspG"/>
    <property type="match status" value="1"/>
</dbReference>
<keyword evidence="6" id="KW-0488">Methylation</keyword>
<dbReference type="RefSeq" id="WP_166259540.1">
    <property type="nucleotide sequence ID" value="NZ_JAAMOW010000008.1"/>
</dbReference>
<reference evidence="16 17" key="1">
    <citation type="journal article" date="2014" name="Int. J. Syst. Evol. Microbiol.">
        <title>Solimonas terrae sp. nov., isolated from soil.</title>
        <authorList>
            <person name="Kim S.J."/>
            <person name="Moon J.Y."/>
            <person name="Weon H.Y."/>
            <person name="Ahn J.H."/>
            <person name="Chen W.M."/>
            <person name="Kwon S.W."/>
        </authorList>
    </citation>
    <scope>NUCLEOTIDE SEQUENCE [LARGE SCALE GENOMIC DNA]</scope>
    <source>
        <strain evidence="16 17">KIS83-12</strain>
    </source>
</reference>
<evidence type="ECO:0000256" key="1">
    <source>
        <dbReference type="ARBA" id="ARBA00004377"/>
    </source>
</evidence>
<dbReference type="FunFam" id="3.30.700.10:FF:000001">
    <property type="entry name" value="General secretion pathway protein G"/>
    <property type="match status" value="1"/>
</dbReference>
<evidence type="ECO:0000313" key="16">
    <source>
        <dbReference type="EMBL" id="NGY06312.1"/>
    </source>
</evidence>
<keyword evidence="17" id="KW-1185">Reference proteome</keyword>
<proteinExistence type="inferred from homology"/>
<dbReference type="AlphaFoldDB" id="A0A6M2BUF1"/>
<protein>
    <recommendedName>
        <fullName evidence="3">Type II secretion system core protein G</fullName>
    </recommendedName>
    <alternativeName>
        <fullName evidence="12">General secretion pathway protein G</fullName>
    </alternativeName>
</protein>
<keyword evidence="5" id="KW-1003">Cell membrane</keyword>
<dbReference type="SUPFAM" id="SSF54523">
    <property type="entry name" value="Pili subunits"/>
    <property type="match status" value="1"/>
</dbReference>
<evidence type="ECO:0000259" key="15">
    <source>
        <dbReference type="Pfam" id="PF08334"/>
    </source>
</evidence>
<comment type="caution">
    <text evidence="16">The sequence shown here is derived from an EMBL/GenBank/DDBJ whole genome shotgun (WGS) entry which is preliminary data.</text>
</comment>
<dbReference type="GO" id="GO:0005886">
    <property type="term" value="C:plasma membrane"/>
    <property type="evidence" value="ECO:0007669"/>
    <property type="project" value="UniProtKB-SubCell"/>
</dbReference>
<evidence type="ECO:0000256" key="12">
    <source>
        <dbReference type="ARBA" id="ARBA00078005"/>
    </source>
</evidence>
<evidence type="ECO:0000313" key="17">
    <source>
        <dbReference type="Proteomes" id="UP000472676"/>
    </source>
</evidence>
<dbReference type="PANTHER" id="PTHR30093:SF44">
    <property type="entry name" value="TYPE II SECRETION SYSTEM CORE PROTEIN G"/>
    <property type="match status" value="1"/>
</dbReference>
<dbReference type="Proteomes" id="UP000472676">
    <property type="component" value="Unassembled WGS sequence"/>
</dbReference>
<dbReference type="Gene3D" id="3.30.700.10">
    <property type="entry name" value="Glycoprotein, Type 4 Pilin"/>
    <property type="match status" value="1"/>
</dbReference>
<accession>A0A6M2BUF1</accession>
<sequence>MNTNRARRQQQAGFTLIEIMVVVVILGILAAVVVPKIMDKPDEARVTKAKQDIRVLESSLSLYKLDNFNYPSTQQGLEALVAKPSGDPEPKNYKPGGYIQSLPKDPWGNAYQYLSPGSKGEIDIFSYGRDGKPGGEGMDADIGNWDLAS</sequence>
<dbReference type="InterPro" id="IPR010054">
    <property type="entry name" value="Type2_sec_GspG"/>
</dbReference>
<keyword evidence="7" id="KW-0997">Cell inner membrane</keyword>
<name>A0A6M2BUF1_9GAMM</name>
<evidence type="ECO:0000256" key="10">
    <source>
        <dbReference type="ARBA" id="ARBA00022989"/>
    </source>
</evidence>
<evidence type="ECO:0000256" key="7">
    <source>
        <dbReference type="ARBA" id="ARBA00022519"/>
    </source>
</evidence>
<keyword evidence="4" id="KW-0813">Transport</keyword>
<evidence type="ECO:0000256" key="13">
    <source>
        <dbReference type="SAM" id="MobiDB-lite"/>
    </source>
</evidence>
<organism evidence="16 17">
    <name type="scientific">Solimonas terrae</name>
    <dbReference type="NCBI Taxonomy" id="1396819"/>
    <lineage>
        <taxon>Bacteria</taxon>
        <taxon>Pseudomonadati</taxon>
        <taxon>Pseudomonadota</taxon>
        <taxon>Gammaproteobacteria</taxon>
        <taxon>Nevskiales</taxon>
        <taxon>Nevskiaceae</taxon>
        <taxon>Solimonas</taxon>
    </lineage>
</organism>
<keyword evidence="10 14" id="KW-1133">Transmembrane helix</keyword>
<evidence type="ECO:0000256" key="3">
    <source>
        <dbReference type="ARBA" id="ARBA00020042"/>
    </source>
</evidence>
<evidence type="ECO:0000256" key="9">
    <source>
        <dbReference type="ARBA" id="ARBA00022927"/>
    </source>
</evidence>
<evidence type="ECO:0000256" key="6">
    <source>
        <dbReference type="ARBA" id="ARBA00022481"/>
    </source>
</evidence>
<keyword evidence="9" id="KW-0653">Protein transport</keyword>